<protein>
    <submittedName>
        <fullName evidence="1">Uncharacterized protein</fullName>
    </submittedName>
</protein>
<gene>
    <name evidence="1" type="ORF">AU255_06900</name>
</gene>
<sequence>MSYAAAWELGRLLGLSAGSFAQSLIRWKHKEKTAILANKAELQVSHIGFARSANSPISADEVPEEISSFLNKLASLELVPLNYLLPEEAMLPIDSIRFFQVDNFWLKCLLEGAFSPGRFLSNDHQHELKLRTAIESVNFPVAGFLMRSEIVSAYPGLMAQGIDKNSVKQSSVMRRLSPHLMLCTFNVEVVQIDLHLAPKALHCGVENNFKKFVRKSNGELSKISKKVNIKNRKIAVKDLSDDLANAAKLLKFDNNGKAGFFALQMIEGVQLMRYKL</sequence>
<dbReference type="STRING" id="1420851.AU255_06900"/>
<comment type="caution">
    <text evidence="1">The sequence shown here is derived from an EMBL/GenBank/DDBJ whole genome shotgun (WGS) entry which is preliminary data.</text>
</comment>
<dbReference type="AlphaFoldDB" id="A0A1V8M877"/>
<accession>A0A1V8M877</accession>
<name>A0A1V8M877_9GAMM</name>
<evidence type="ECO:0000313" key="1">
    <source>
        <dbReference type="EMBL" id="OQK17593.1"/>
    </source>
</evidence>
<dbReference type="Proteomes" id="UP000191980">
    <property type="component" value="Unassembled WGS sequence"/>
</dbReference>
<reference evidence="1 2" key="1">
    <citation type="submission" date="2015-12" db="EMBL/GenBank/DDBJ databases">
        <authorList>
            <person name="Shamseldin A."/>
            <person name="Moawad H."/>
            <person name="Abd El-Rahim W.M."/>
            <person name="Sadowsky M.J."/>
        </authorList>
    </citation>
    <scope>NUCLEOTIDE SEQUENCE [LARGE SCALE GENOMIC DNA]</scope>
    <source>
        <strain evidence="1 2">WF1</strain>
    </source>
</reference>
<evidence type="ECO:0000313" key="2">
    <source>
        <dbReference type="Proteomes" id="UP000191980"/>
    </source>
</evidence>
<proteinExistence type="predicted"/>
<organism evidence="1 2">
    <name type="scientific">Methyloprofundus sedimenti</name>
    <dbReference type="NCBI Taxonomy" id="1420851"/>
    <lineage>
        <taxon>Bacteria</taxon>
        <taxon>Pseudomonadati</taxon>
        <taxon>Pseudomonadota</taxon>
        <taxon>Gammaproteobacteria</taxon>
        <taxon>Methylococcales</taxon>
        <taxon>Methylococcaceae</taxon>
        <taxon>Methyloprofundus</taxon>
    </lineage>
</organism>
<keyword evidence="2" id="KW-1185">Reference proteome</keyword>
<dbReference type="EMBL" id="LPUF01000001">
    <property type="protein sequence ID" value="OQK17593.1"/>
    <property type="molecule type" value="Genomic_DNA"/>
</dbReference>